<dbReference type="EMBL" id="ATMH01006881">
    <property type="protein sequence ID" value="EPY25024.1"/>
    <property type="molecule type" value="Genomic_DNA"/>
</dbReference>
<evidence type="ECO:0000256" key="2">
    <source>
        <dbReference type="ARBA" id="ARBA00007494"/>
    </source>
</evidence>
<evidence type="ECO:0000256" key="7">
    <source>
        <dbReference type="ARBA" id="ARBA00022884"/>
    </source>
</evidence>
<dbReference type="InterPro" id="IPR054728">
    <property type="entry name" value="RsmB-like_ferredoxin"/>
</dbReference>
<dbReference type="Gene3D" id="3.30.70.1170">
    <property type="entry name" value="Sun protein, domain 3"/>
    <property type="match status" value="1"/>
</dbReference>
<dbReference type="GO" id="GO:0009383">
    <property type="term" value="F:rRNA (cytosine-C5-)-methyltransferase activity"/>
    <property type="evidence" value="ECO:0007669"/>
    <property type="project" value="TreeGrafter"/>
</dbReference>
<dbReference type="PANTHER" id="PTHR22807">
    <property type="entry name" value="NOP2 YEAST -RELATED NOL1/NOP2/FMU SUN DOMAIN-CONTAINING"/>
    <property type="match status" value="1"/>
</dbReference>
<dbReference type="PRINTS" id="PR02012">
    <property type="entry name" value="RCMTNOP2"/>
</dbReference>
<evidence type="ECO:0000256" key="8">
    <source>
        <dbReference type="ARBA" id="ARBA00023242"/>
    </source>
</evidence>
<dbReference type="GO" id="GO:0005730">
    <property type="term" value="C:nucleolus"/>
    <property type="evidence" value="ECO:0007669"/>
    <property type="project" value="UniProtKB-SubCell"/>
</dbReference>
<accession>S9U893</accession>
<feature type="domain" description="SAM-dependent MTase RsmB/NOP-type" evidence="12">
    <location>
        <begin position="208"/>
        <end position="491"/>
    </location>
</feature>
<keyword evidence="3" id="KW-0690">Ribosome biogenesis</keyword>
<evidence type="ECO:0000256" key="10">
    <source>
        <dbReference type="SAM" id="MobiDB-lite"/>
    </source>
</evidence>
<evidence type="ECO:0000313" key="14">
    <source>
        <dbReference type="Proteomes" id="UP000015354"/>
    </source>
</evidence>
<keyword evidence="7 9" id="KW-0694">RNA-binding</keyword>
<reference evidence="13 14" key="1">
    <citation type="journal article" date="2013" name="PLoS ONE">
        <title>Predicting the Proteins of Angomonas deanei, Strigomonas culicis and Their Respective Endosymbionts Reveals New Aspects of the Trypanosomatidae Family.</title>
        <authorList>
            <person name="Motta M.C."/>
            <person name="Martins A.C."/>
            <person name="de Souza S.S."/>
            <person name="Catta-Preta C.M."/>
            <person name="Silva R."/>
            <person name="Klein C.C."/>
            <person name="de Almeida L.G."/>
            <person name="de Lima Cunha O."/>
            <person name="Ciapina L.P."/>
            <person name="Brocchi M."/>
            <person name="Colabardini A.C."/>
            <person name="de Araujo Lima B."/>
            <person name="Machado C.R."/>
            <person name="de Almeida Soares C.M."/>
            <person name="Probst C.M."/>
            <person name="de Menezes C.B."/>
            <person name="Thompson C.E."/>
            <person name="Bartholomeu D.C."/>
            <person name="Gradia D.F."/>
            <person name="Pavoni D.P."/>
            <person name="Grisard E.C."/>
            <person name="Fantinatti-Garboggini F."/>
            <person name="Marchini F.K."/>
            <person name="Rodrigues-Luiz G.F."/>
            <person name="Wagner G."/>
            <person name="Goldman G.H."/>
            <person name="Fietto J.L."/>
            <person name="Elias M.C."/>
            <person name="Goldman M.H."/>
            <person name="Sagot M.F."/>
            <person name="Pereira M."/>
            <person name="Stoco P.H."/>
            <person name="de Mendonca-Neto R.P."/>
            <person name="Teixeira S.M."/>
            <person name="Maciel T.E."/>
            <person name="de Oliveira Mendes T.A."/>
            <person name="Urmenyi T.P."/>
            <person name="de Souza W."/>
            <person name="Schenkman S."/>
            <person name="de Vasconcelos A.T."/>
        </authorList>
    </citation>
    <scope>NUCLEOTIDE SEQUENCE [LARGE SCALE GENOMIC DNA]</scope>
</reference>
<dbReference type="FunFam" id="3.30.70.1170:FF:000001">
    <property type="entry name" value="Ribosomal RNA methyltransferase Nop2"/>
    <property type="match status" value="1"/>
</dbReference>
<organism evidence="13 14">
    <name type="scientific">Strigomonas culicis</name>
    <dbReference type="NCBI Taxonomy" id="28005"/>
    <lineage>
        <taxon>Eukaryota</taxon>
        <taxon>Discoba</taxon>
        <taxon>Euglenozoa</taxon>
        <taxon>Kinetoplastea</taxon>
        <taxon>Metakinetoplastina</taxon>
        <taxon>Trypanosomatida</taxon>
        <taxon>Trypanosomatidae</taxon>
        <taxon>Strigomonadinae</taxon>
        <taxon>Strigomonas</taxon>
    </lineage>
</organism>
<dbReference type="GO" id="GO:0000470">
    <property type="term" value="P:maturation of LSU-rRNA"/>
    <property type="evidence" value="ECO:0007669"/>
    <property type="project" value="TreeGrafter"/>
</dbReference>
<comment type="similarity">
    <text evidence="2 9">Belongs to the class I-like SAM-binding methyltransferase superfamily. RsmB/NOP family.</text>
</comment>
<evidence type="ECO:0000256" key="5">
    <source>
        <dbReference type="ARBA" id="ARBA00022679"/>
    </source>
</evidence>
<feature type="active site" description="Nucleophile" evidence="9">
    <location>
        <position position="421"/>
    </location>
</feature>
<dbReference type="OrthoDB" id="427002at2759"/>
<dbReference type="GO" id="GO:0003723">
    <property type="term" value="F:RNA binding"/>
    <property type="evidence" value="ECO:0007669"/>
    <property type="project" value="UniProtKB-UniRule"/>
</dbReference>
<evidence type="ECO:0000256" key="11">
    <source>
        <dbReference type="SAM" id="SignalP"/>
    </source>
</evidence>
<evidence type="ECO:0000256" key="9">
    <source>
        <dbReference type="PROSITE-ProRule" id="PRU01023"/>
    </source>
</evidence>
<feature type="binding site" evidence="9">
    <location>
        <position position="351"/>
    </location>
    <ligand>
        <name>S-adenosyl-L-methionine</name>
        <dbReference type="ChEBI" id="CHEBI:59789"/>
    </ligand>
</feature>
<keyword evidence="11" id="KW-0732">Signal</keyword>
<evidence type="ECO:0000313" key="13">
    <source>
        <dbReference type="EMBL" id="EPY25024.1"/>
    </source>
</evidence>
<dbReference type="Gene3D" id="3.40.50.150">
    <property type="entry name" value="Vaccinia Virus protein VP39"/>
    <property type="match status" value="1"/>
</dbReference>
<dbReference type="InterPro" id="IPR023273">
    <property type="entry name" value="RCMT_NOP2"/>
</dbReference>
<dbReference type="SUPFAM" id="SSF53335">
    <property type="entry name" value="S-adenosyl-L-methionine-dependent methyltransferases"/>
    <property type="match status" value="1"/>
</dbReference>
<dbReference type="Proteomes" id="UP000015354">
    <property type="component" value="Unassembled WGS sequence"/>
</dbReference>
<sequence length="561" mass="63768">MRFSLHVAFCFLFVCRPLMKSLPKKKAVAKGAKSKAVTKKAKPSEKVSKKKELEKLEEQHEEDNLVFDDVEDDLIEDEEDFDAAIEDDDDFEVKAEKYKRRMLAQKQLADAENQDDIHNRNEKSTVLGDHEREEVQLLGQTHTAEELRDRIQETLRVLSNFKEEREDGRARAEYWDLLRADLIELYEYNEFLMDCIMRLFPPSEVVDFLEAMEKARPTTIRVNTLKAKRRDLVQALVKRGMNIEPLEKWSKVGLQVFESNVPIAGTIEYLAGQYMLQAAASFLPVMALAPQENERILDMSAAPGGKTTYIAQLMKNSGVLFANDVSAPRCKSLNANLQRLGVTNCIVTNYDGTGYEKVMRNFDRILLDAPCTGTGIISRDKSIKTSKHYEDIQRASQLQRTLLLSAIDACKVGGYVVYSTCSFLVEEDEAIVDFALKRRAVKIVDMGLPFGRPGFTKYQHHRFDDSLEQSRRYFPHVHNMDGFYVCKLKKISNQVEERGAAEGGDKKSGQKRQRKSDDAPASKSVKVEQPVVTTQSNPKLSVPPPHKKTKDTKKSATKRKA</sequence>
<keyword evidence="5 9" id="KW-0808">Transferase</keyword>
<dbReference type="Pfam" id="PF22458">
    <property type="entry name" value="RsmF-B_ferredox"/>
    <property type="match status" value="1"/>
</dbReference>
<evidence type="ECO:0000256" key="4">
    <source>
        <dbReference type="ARBA" id="ARBA00022603"/>
    </source>
</evidence>
<feature type="binding site" evidence="9">
    <location>
        <begin position="300"/>
        <end position="306"/>
    </location>
    <ligand>
        <name>S-adenosyl-L-methionine</name>
        <dbReference type="ChEBI" id="CHEBI:59789"/>
    </ligand>
</feature>
<dbReference type="PROSITE" id="PS51686">
    <property type="entry name" value="SAM_MT_RSMB_NOP"/>
    <property type="match status" value="1"/>
</dbReference>
<evidence type="ECO:0000256" key="6">
    <source>
        <dbReference type="ARBA" id="ARBA00022691"/>
    </source>
</evidence>
<dbReference type="InterPro" id="IPR023267">
    <property type="entry name" value="RCMT"/>
</dbReference>
<feature type="compositionally biased region" description="Basic and acidic residues" evidence="10">
    <location>
        <begin position="42"/>
        <end position="58"/>
    </location>
</feature>
<comment type="subcellular location">
    <subcellularLocation>
        <location evidence="1">Nucleus</location>
        <location evidence="1">Nucleolus</location>
    </subcellularLocation>
</comment>
<dbReference type="PANTHER" id="PTHR22807:SF30">
    <property type="entry name" value="28S RRNA (CYTOSINE(4447)-C(5))-METHYLTRANSFERASE-RELATED"/>
    <property type="match status" value="1"/>
</dbReference>
<feature type="region of interest" description="Disordered" evidence="10">
    <location>
        <begin position="497"/>
        <end position="561"/>
    </location>
</feature>
<keyword evidence="8" id="KW-0539">Nucleus</keyword>
<dbReference type="NCBIfam" id="TIGR00446">
    <property type="entry name" value="nop2p"/>
    <property type="match status" value="1"/>
</dbReference>
<feature type="region of interest" description="Disordered" evidence="10">
    <location>
        <begin position="33"/>
        <end position="62"/>
    </location>
</feature>
<feature type="chain" id="PRO_5004570934" evidence="11">
    <location>
        <begin position="22"/>
        <end position="561"/>
    </location>
</feature>
<feature type="compositionally biased region" description="Basic and acidic residues" evidence="10">
    <location>
        <begin position="497"/>
        <end position="508"/>
    </location>
</feature>
<comment type="caution">
    <text evidence="13">The sequence shown here is derived from an EMBL/GenBank/DDBJ whole genome shotgun (WGS) entry which is preliminary data.</text>
</comment>
<name>S9U893_9TRYP</name>
<dbReference type="InterPro" id="IPR049560">
    <property type="entry name" value="MeTrfase_RsmB-F_NOP2_cat"/>
</dbReference>
<dbReference type="Pfam" id="PF01189">
    <property type="entry name" value="Methyltr_RsmB-F"/>
    <property type="match status" value="1"/>
</dbReference>
<dbReference type="PROSITE" id="PS01153">
    <property type="entry name" value="NOL1_NOP2_SUN"/>
    <property type="match status" value="1"/>
</dbReference>
<evidence type="ECO:0000256" key="1">
    <source>
        <dbReference type="ARBA" id="ARBA00004604"/>
    </source>
</evidence>
<evidence type="ECO:0000256" key="3">
    <source>
        <dbReference type="ARBA" id="ARBA00022517"/>
    </source>
</evidence>
<feature type="binding site" evidence="9">
    <location>
        <position position="368"/>
    </location>
    <ligand>
        <name>S-adenosyl-L-methionine</name>
        <dbReference type="ChEBI" id="CHEBI:59789"/>
    </ligand>
</feature>
<dbReference type="InterPro" id="IPR011023">
    <property type="entry name" value="Nop2p"/>
</dbReference>
<dbReference type="PRINTS" id="PR02008">
    <property type="entry name" value="RCMTFAMILY"/>
</dbReference>
<evidence type="ECO:0000259" key="12">
    <source>
        <dbReference type="PROSITE" id="PS51686"/>
    </source>
</evidence>
<dbReference type="AlphaFoldDB" id="S9U893"/>
<feature type="compositionally biased region" description="Basic residues" evidence="10">
    <location>
        <begin position="545"/>
        <end position="561"/>
    </location>
</feature>
<dbReference type="InterPro" id="IPR018314">
    <property type="entry name" value="RsmB/NOL1/NOP2-like_CS"/>
</dbReference>
<dbReference type="GO" id="GO:0070475">
    <property type="term" value="P:rRNA base methylation"/>
    <property type="evidence" value="ECO:0007669"/>
    <property type="project" value="TreeGrafter"/>
</dbReference>
<gene>
    <name evidence="13" type="ORF">STCU_06881</name>
</gene>
<proteinExistence type="inferred from homology"/>
<keyword evidence="6 9" id="KW-0949">S-adenosyl-L-methionine</keyword>
<dbReference type="InterPro" id="IPR029063">
    <property type="entry name" value="SAM-dependent_MTases_sf"/>
</dbReference>
<keyword evidence="4 9" id="KW-0489">Methyltransferase</keyword>
<protein>
    <submittedName>
        <fullName evidence="13">Ribosomal rRNA methyltransferase Nop2</fullName>
    </submittedName>
</protein>
<feature type="binding site" evidence="9">
    <location>
        <position position="324"/>
    </location>
    <ligand>
        <name>S-adenosyl-L-methionine</name>
        <dbReference type="ChEBI" id="CHEBI:59789"/>
    </ligand>
</feature>
<dbReference type="InterPro" id="IPR001678">
    <property type="entry name" value="MeTrfase_RsmB-F_NOP2_dom"/>
</dbReference>
<feature type="signal peptide" evidence="11">
    <location>
        <begin position="1"/>
        <end position="21"/>
    </location>
</feature>
<keyword evidence="14" id="KW-1185">Reference proteome</keyword>